<feature type="transmembrane region" description="Helical" evidence="1">
    <location>
        <begin position="12"/>
        <end position="29"/>
    </location>
</feature>
<sequence>MSSAFQKLSKVLAFCLANLLFGWYLWPMVLSDIPVWTNNEIYLNLLVYLHQLTVFWYGLLVLSECALEDLVLITLIILTDIVHISLSGAFLVHSAIGGGGDFRLSIVALLDMSLSFFCSIRWPFVVA</sequence>
<accession>A0A6I8VJ85</accession>
<proteinExistence type="predicted"/>
<reference evidence="3" key="1">
    <citation type="submission" date="2025-08" db="UniProtKB">
        <authorList>
            <consortium name="RefSeq"/>
        </authorList>
    </citation>
    <scope>IDENTIFICATION</scope>
    <source>
        <strain evidence="3">MV-25-SWS-2005</strain>
        <tissue evidence="3">Whole body</tissue>
    </source>
</reference>
<dbReference type="RefSeq" id="XP_015042108.2">
    <property type="nucleotide sequence ID" value="XM_015186622.2"/>
</dbReference>
<dbReference type="InParanoid" id="A0A6I8VJ85"/>
<gene>
    <name evidence="3" type="primary">LOC26534456</name>
</gene>
<evidence type="ECO:0000313" key="3">
    <source>
        <dbReference type="RefSeq" id="XP_015042108.2"/>
    </source>
</evidence>
<evidence type="ECO:0000313" key="2">
    <source>
        <dbReference type="Proteomes" id="UP000001819"/>
    </source>
</evidence>
<feature type="transmembrane region" description="Helical" evidence="1">
    <location>
        <begin position="102"/>
        <end position="124"/>
    </location>
</feature>
<dbReference type="AlphaFoldDB" id="A0A6I8VJ85"/>
<feature type="transmembrane region" description="Helical" evidence="1">
    <location>
        <begin position="70"/>
        <end position="96"/>
    </location>
</feature>
<evidence type="ECO:0000256" key="1">
    <source>
        <dbReference type="SAM" id="Phobius"/>
    </source>
</evidence>
<keyword evidence="1" id="KW-0812">Transmembrane</keyword>
<keyword evidence="2" id="KW-1185">Reference proteome</keyword>
<name>A0A6I8VJ85_DROPS</name>
<dbReference type="Proteomes" id="UP000001819">
    <property type="component" value="Chromosome X"/>
</dbReference>
<protein>
    <submittedName>
        <fullName evidence="3">Uncharacterized protein</fullName>
    </submittedName>
</protein>
<feature type="transmembrane region" description="Helical" evidence="1">
    <location>
        <begin position="41"/>
        <end position="63"/>
    </location>
</feature>
<keyword evidence="1" id="KW-0472">Membrane</keyword>
<dbReference type="KEGG" id="dpo:26534456"/>
<organism evidence="2 3">
    <name type="scientific">Drosophila pseudoobscura pseudoobscura</name>
    <name type="common">Fruit fly</name>
    <dbReference type="NCBI Taxonomy" id="46245"/>
    <lineage>
        <taxon>Eukaryota</taxon>
        <taxon>Metazoa</taxon>
        <taxon>Ecdysozoa</taxon>
        <taxon>Arthropoda</taxon>
        <taxon>Hexapoda</taxon>
        <taxon>Insecta</taxon>
        <taxon>Pterygota</taxon>
        <taxon>Neoptera</taxon>
        <taxon>Endopterygota</taxon>
        <taxon>Diptera</taxon>
        <taxon>Brachycera</taxon>
        <taxon>Muscomorpha</taxon>
        <taxon>Ephydroidea</taxon>
        <taxon>Drosophilidae</taxon>
        <taxon>Drosophila</taxon>
        <taxon>Sophophora</taxon>
    </lineage>
</organism>
<keyword evidence="1" id="KW-1133">Transmembrane helix</keyword>